<dbReference type="GO" id="GO:0004459">
    <property type="term" value="F:L-lactate dehydrogenase (NAD+) activity"/>
    <property type="evidence" value="ECO:0007669"/>
    <property type="project" value="UniProtKB-EC"/>
</dbReference>
<feature type="domain" description="Lactate/malate dehydrogenase N-terminal" evidence="8">
    <location>
        <begin position="8"/>
        <end position="145"/>
    </location>
</feature>
<gene>
    <name evidence="7" type="primary">ldh</name>
    <name evidence="10" type="ORF">AAF454_10080</name>
</gene>
<feature type="binding site" evidence="7">
    <location>
        <begin position="152"/>
        <end position="155"/>
    </location>
    <ligand>
        <name>substrate</name>
    </ligand>
</feature>
<proteinExistence type="inferred from homology"/>
<comment type="subcellular location">
    <subcellularLocation>
        <location evidence="7">Cytoplasm</location>
    </subcellularLocation>
</comment>
<feature type="active site" description="Proton acceptor" evidence="7">
    <location>
        <position position="179"/>
    </location>
</feature>
<evidence type="ECO:0000259" key="8">
    <source>
        <dbReference type="Pfam" id="PF00056"/>
    </source>
</evidence>
<name>A0ABU9LLV4_9BACL</name>
<accession>A0ABU9LLV4</accession>
<organism evidence="10 11">
    <name type="scientific">Kurthia gibsonii</name>
    <dbReference type="NCBI Taxonomy" id="33946"/>
    <lineage>
        <taxon>Bacteria</taxon>
        <taxon>Bacillati</taxon>
        <taxon>Bacillota</taxon>
        <taxon>Bacilli</taxon>
        <taxon>Bacillales</taxon>
        <taxon>Caryophanaceae</taxon>
        <taxon>Kurthia</taxon>
    </lineage>
</organism>
<keyword evidence="4 7" id="KW-0560">Oxidoreductase</keyword>
<evidence type="ECO:0000259" key="9">
    <source>
        <dbReference type="Pfam" id="PF02866"/>
    </source>
</evidence>
<evidence type="ECO:0000256" key="4">
    <source>
        <dbReference type="ARBA" id="ARBA00023002"/>
    </source>
</evidence>
<comment type="similarity">
    <text evidence="2 7">Belongs to the LDH/MDH superfamily. LDH family.</text>
</comment>
<feature type="binding site" evidence="7">
    <location>
        <begin position="124"/>
        <end position="127"/>
    </location>
    <ligand>
        <name>substrate</name>
    </ligand>
</feature>
<dbReference type="RefSeq" id="WP_087680193.1">
    <property type="nucleotide sequence ID" value="NZ_JBBCRB010000002.1"/>
</dbReference>
<evidence type="ECO:0000256" key="5">
    <source>
        <dbReference type="ARBA" id="ARBA00023027"/>
    </source>
</evidence>
<feature type="binding site" evidence="7">
    <location>
        <position position="92"/>
    </location>
    <ligand>
        <name>substrate</name>
    </ligand>
</feature>
<dbReference type="PANTHER" id="PTHR43128">
    <property type="entry name" value="L-2-HYDROXYCARBOXYLATE DEHYDROGENASE (NAD(P)(+))"/>
    <property type="match status" value="1"/>
</dbReference>
<dbReference type="Proteomes" id="UP001398420">
    <property type="component" value="Unassembled WGS sequence"/>
</dbReference>
<comment type="caution">
    <text evidence="7">Lacks conserved residue(s) required for the propagation of feature annotation.</text>
</comment>
<dbReference type="NCBIfam" id="TIGR01771">
    <property type="entry name" value="L-LDH-NAD"/>
    <property type="match status" value="1"/>
</dbReference>
<dbReference type="EC" id="1.1.1.27" evidence="3 7"/>
<dbReference type="Gene3D" id="3.90.110.10">
    <property type="entry name" value="Lactate dehydrogenase/glycoside hydrolase, family 4, C-terminal"/>
    <property type="match status" value="1"/>
</dbReference>
<dbReference type="SUPFAM" id="SSF51735">
    <property type="entry name" value="NAD(P)-binding Rossmann-fold domains"/>
    <property type="match status" value="1"/>
</dbReference>
<dbReference type="PROSITE" id="PS00064">
    <property type="entry name" value="L_LDH"/>
    <property type="match status" value="1"/>
</dbReference>
<keyword evidence="5 7" id="KW-0520">NAD</keyword>
<dbReference type="CDD" id="cd05291">
    <property type="entry name" value="HicDH_like"/>
    <property type="match status" value="1"/>
</dbReference>
<keyword evidence="7" id="KW-0963">Cytoplasm</keyword>
<comment type="function">
    <text evidence="7">Catalyzes the conversion of lactate to pyruvate.</text>
</comment>
<dbReference type="InterPro" id="IPR036291">
    <property type="entry name" value="NAD(P)-bd_dom_sf"/>
</dbReference>
<feature type="binding site" evidence="7">
    <location>
        <position position="157"/>
    </location>
    <ligand>
        <name>beta-D-fructose 1,6-bisphosphate</name>
        <dbReference type="ChEBI" id="CHEBI:32966"/>
        <note>allosteric activator</note>
    </ligand>
</feature>
<feature type="domain" description="Lactate/malate dehydrogenase C-terminal" evidence="9">
    <location>
        <begin position="149"/>
        <end position="304"/>
    </location>
</feature>
<dbReference type="InterPro" id="IPR001236">
    <property type="entry name" value="Lactate/malate_DH_N"/>
</dbReference>
<dbReference type="InterPro" id="IPR022383">
    <property type="entry name" value="Lactate/malate_DH_C"/>
</dbReference>
<keyword evidence="7" id="KW-0597">Phosphoprotein</keyword>
<feature type="binding site" evidence="7">
    <location>
        <begin position="122"/>
        <end position="124"/>
    </location>
    <ligand>
        <name>NAD(+)</name>
        <dbReference type="ChEBI" id="CHEBI:57540"/>
    </ligand>
</feature>
<evidence type="ECO:0000313" key="11">
    <source>
        <dbReference type="Proteomes" id="UP001398420"/>
    </source>
</evidence>
<feature type="binding site" evidence="7">
    <location>
        <begin position="83"/>
        <end position="84"/>
    </location>
    <ligand>
        <name>NAD(+)</name>
        <dbReference type="ChEBI" id="CHEBI:57540"/>
    </ligand>
</feature>
<comment type="caution">
    <text evidence="10">The sequence shown here is derived from an EMBL/GenBank/DDBJ whole genome shotgun (WGS) entry which is preliminary data.</text>
</comment>
<dbReference type="InterPro" id="IPR001557">
    <property type="entry name" value="L-lactate/malate_DH"/>
</dbReference>
<sequence>MNLTQGNKIVLIGAGAVGSSYAYAVVNQGISDELVIVDANEKKATGDVLDLQDGIVYAPSSMKIRFGDFDECAEAAIVVICAGVAQKSGETRIDLVHRNIAVFEEIVSKIMDTGFNGIIIVATNPVDILAYATWKFSKLPKERILSSGTILDSARLRNILGREFQTAPTSIHAYIIGEHGDTQLPYWSAATLYGQKIALKLSDERKKAIGIEVRDAAYKIIDSKGATFYGIAMGLARITKAILRNEQVVLPVGALQSGENGHEDVFTGVPCLINRQGVEKVFTLDLDADEREKFDASVKALKDIQASIWSS</sequence>
<protein>
    <recommendedName>
        <fullName evidence="3 7">L-lactate dehydrogenase</fullName>
        <shortName evidence="7">L-LDH</shortName>
        <ecNumber evidence="3 7">1.1.1.27</ecNumber>
    </recommendedName>
</protein>
<reference evidence="10 11" key="1">
    <citation type="submission" date="2024-04" db="EMBL/GenBank/DDBJ databases">
        <authorList>
            <person name="Wu Y.S."/>
            <person name="Zhang L."/>
        </authorList>
    </citation>
    <scope>NUCLEOTIDE SEQUENCE [LARGE SCALE GENOMIC DNA]</scope>
    <source>
        <strain evidence="10 11">KG-01</strain>
    </source>
</reference>
<dbReference type="InterPro" id="IPR011304">
    <property type="entry name" value="L-lactate_DH"/>
</dbReference>
<feature type="modified residue" description="Phosphotyrosine" evidence="7">
    <location>
        <position position="218"/>
    </location>
</feature>
<evidence type="ECO:0000256" key="7">
    <source>
        <dbReference type="HAMAP-Rule" id="MF_00488"/>
    </source>
</evidence>
<feature type="binding site" evidence="7">
    <location>
        <position position="86"/>
    </location>
    <ligand>
        <name>substrate</name>
    </ligand>
</feature>
<dbReference type="InterPro" id="IPR018177">
    <property type="entry name" value="L-lactate_DH_AS"/>
</dbReference>
<comment type="pathway">
    <text evidence="1 7">Fermentation; pyruvate fermentation to lactate; (S)-lactate from pyruvate: step 1/1.</text>
</comment>
<dbReference type="Pfam" id="PF00056">
    <property type="entry name" value="Ldh_1_N"/>
    <property type="match status" value="1"/>
</dbReference>
<dbReference type="PANTHER" id="PTHR43128:SF16">
    <property type="entry name" value="L-LACTATE DEHYDROGENASE"/>
    <property type="match status" value="1"/>
</dbReference>
<comment type="subunit">
    <text evidence="7">Homotetramer.</text>
</comment>
<feature type="binding site" evidence="7">
    <location>
        <position position="227"/>
    </location>
    <ligand>
        <name>substrate</name>
    </ligand>
</feature>
<evidence type="ECO:0000256" key="6">
    <source>
        <dbReference type="ARBA" id="ARBA00049258"/>
    </source>
</evidence>
<dbReference type="EMBL" id="JBCEWA010000007">
    <property type="protein sequence ID" value="MEL5988744.1"/>
    <property type="molecule type" value="Genomic_DNA"/>
</dbReference>
<feature type="binding site" evidence="7">
    <location>
        <position position="38"/>
    </location>
    <ligand>
        <name>NAD(+)</name>
        <dbReference type="ChEBI" id="CHEBI:57540"/>
    </ligand>
</feature>
<comment type="activity regulation">
    <text evidence="7">Allosterically activated by fructose 1,6-bisphosphate (FBP).</text>
</comment>
<dbReference type="Pfam" id="PF02866">
    <property type="entry name" value="Ldh_1_C"/>
    <property type="match status" value="1"/>
</dbReference>
<comment type="catalytic activity">
    <reaction evidence="6 7">
        <text>(S)-lactate + NAD(+) = pyruvate + NADH + H(+)</text>
        <dbReference type="Rhea" id="RHEA:23444"/>
        <dbReference type="ChEBI" id="CHEBI:15361"/>
        <dbReference type="ChEBI" id="CHEBI:15378"/>
        <dbReference type="ChEBI" id="CHEBI:16651"/>
        <dbReference type="ChEBI" id="CHEBI:57540"/>
        <dbReference type="ChEBI" id="CHEBI:57945"/>
        <dbReference type="EC" id="1.1.1.27"/>
    </reaction>
</comment>
<feature type="binding site" evidence="7">
    <location>
        <position position="17"/>
    </location>
    <ligand>
        <name>NAD(+)</name>
        <dbReference type="ChEBI" id="CHEBI:57540"/>
    </ligand>
</feature>
<feature type="binding site" evidence="7">
    <location>
        <position position="43"/>
    </location>
    <ligand>
        <name>NAD(+)</name>
        <dbReference type="ChEBI" id="CHEBI:57540"/>
    </ligand>
</feature>
<feature type="binding site" evidence="7">
    <location>
        <position position="147"/>
    </location>
    <ligand>
        <name>NAD(+)</name>
        <dbReference type="ChEBI" id="CHEBI:57540"/>
    </ligand>
</feature>
<evidence type="ECO:0000256" key="3">
    <source>
        <dbReference type="ARBA" id="ARBA00012967"/>
    </source>
</evidence>
<dbReference type="HAMAP" id="MF_00488">
    <property type="entry name" value="Lactate_dehydrog"/>
    <property type="match status" value="1"/>
</dbReference>
<feature type="binding site" evidence="7">
    <location>
        <position position="172"/>
    </location>
    <ligand>
        <name>beta-D-fructose 1,6-bisphosphate</name>
        <dbReference type="ChEBI" id="CHEBI:32966"/>
        <note>allosteric activator</note>
    </ligand>
</feature>
<dbReference type="Gene3D" id="3.40.50.720">
    <property type="entry name" value="NAD(P)-binding Rossmann-like Domain"/>
    <property type="match status" value="1"/>
</dbReference>
<evidence type="ECO:0000256" key="1">
    <source>
        <dbReference type="ARBA" id="ARBA00004843"/>
    </source>
</evidence>
<evidence type="ECO:0000313" key="10">
    <source>
        <dbReference type="EMBL" id="MEL5988744.1"/>
    </source>
</evidence>
<dbReference type="SUPFAM" id="SSF56327">
    <property type="entry name" value="LDH C-terminal domain-like"/>
    <property type="match status" value="1"/>
</dbReference>
<keyword evidence="11" id="KW-1185">Reference proteome</keyword>
<dbReference type="PIRSF" id="PIRSF000102">
    <property type="entry name" value="Lac_mal_DH"/>
    <property type="match status" value="1"/>
</dbReference>
<dbReference type="InterPro" id="IPR015955">
    <property type="entry name" value="Lactate_DH/Glyco_Ohase_4_C"/>
</dbReference>
<evidence type="ECO:0000256" key="2">
    <source>
        <dbReference type="ARBA" id="ARBA00006054"/>
    </source>
</evidence>
<dbReference type="NCBIfam" id="NF000824">
    <property type="entry name" value="PRK00066.1"/>
    <property type="match status" value="1"/>
</dbReference>
<dbReference type="PRINTS" id="PR00086">
    <property type="entry name" value="LLDHDRGNASE"/>
</dbReference>
<keyword evidence="7" id="KW-0021">Allosteric enzyme</keyword>